<comment type="similarity">
    <text evidence="2">Belongs to the AzlC family.</text>
</comment>
<evidence type="ECO:0000313" key="10">
    <source>
        <dbReference type="EMBL" id="MFC1401112.1"/>
    </source>
</evidence>
<evidence type="ECO:0000313" key="11">
    <source>
        <dbReference type="Proteomes" id="UP001592528"/>
    </source>
</evidence>
<name>A0ABV6UI27_9ACTN</name>
<reference evidence="10 11" key="1">
    <citation type="submission" date="2024-09" db="EMBL/GenBank/DDBJ databases">
        <authorList>
            <person name="Lee S.D."/>
        </authorList>
    </citation>
    <scope>NUCLEOTIDE SEQUENCE [LARGE SCALE GENOMIC DNA]</scope>
    <source>
        <strain evidence="10 11">N1-5</strain>
    </source>
</reference>
<protein>
    <submittedName>
        <fullName evidence="10">AzlC family ABC transporter permease</fullName>
    </submittedName>
</protein>
<keyword evidence="4" id="KW-1003">Cell membrane</keyword>
<dbReference type="EMBL" id="JBHEZZ010000003">
    <property type="protein sequence ID" value="MFC1401112.1"/>
    <property type="molecule type" value="Genomic_DNA"/>
</dbReference>
<evidence type="ECO:0000256" key="2">
    <source>
        <dbReference type="ARBA" id="ARBA00010735"/>
    </source>
</evidence>
<evidence type="ECO:0000256" key="1">
    <source>
        <dbReference type="ARBA" id="ARBA00004651"/>
    </source>
</evidence>
<evidence type="ECO:0000256" key="6">
    <source>
        <dbReference type="ARBA" id="ARBA00022989"/>
    </source>
</evidence>
<keyword evidence="11" id="KW-1185">Reference proteome</keyword>
<evidence type="ECO:0000256" key="8">
    <source>
        <dbReference type="SAM" id="MobiDB-lite"/>
    </source>
</evidence>
<dbReference type="PANTHER" id="PTHR34979:SF1">
    <property type="entry name" value="INNER MEMBRANE PROTEIN YGAZ"/>
    <property type="match status" value="1"/>
</dbReference>
<keyword evidence="3" id="KW-0813">Transport</keyword>
<feature type="transmembrane region" description="Helical" evidence="9">
    <location>
        <begin position="44"/>
        <end position="66"/>
    </location>
</feature>
<dbReference type="Proteomes" id="UP001592528">
    <property type="component" value="Unassembled WGS sequence"/>
</dbReference>
<evidence type="ECO:0000256" key="3">
    <source>
        <dbReference type="ARBA" id="ARBA00022448"/>
    </source>
</evidence>
<keyword evidence="7 9" id="KW-0472">Membrane</keyword>
<sequence length="259" mass="26081">MIASQRNGPPAAANAPAPPRPLDGDPAGGHQARAVPDRAVVRDALGVGLAVGASGLAFGVAGAAAHLTVWQTCVLSLLVFTGASQFALTAALAAGAAPFAAIAGALFLGVRNSLYGLRLGPRLELPRLLRPLAAHAVIDETTAVAMVQPDRRSTRIGFAVTAVSLYLTWNLTTLAGALGAGALGDPTRLGLDAAGPAVFLALLGPRLREAGEQRSVALLGAVLALAATPLLPAGIPVLLAVVAVPVVGLLRRKRPLEES</sequence>
<evidence type="ECO:0000256" key="9">
    <source>
        <dbReference type="SAM" id="Phobius"/>
    </source>
</evidence>
<feature type="region of interest" description="Disordered" evidence="8">
    <location>
        <begin position="1"/>
        <end position="31"/>
    </location>
</feature>
<comment type="subcellular location">
    <subcellularLocation>
        <location evidence="1">Cell membrane</location>
        <topology evidence="1">Multi-pass membrane protein</topology>
    </subcellularLocation>
</comment>
<dbReference type="InterPro" id="IPR011606">
    <property type="entry name" value="Brnchd-chn_aa_trnsp_permease"/>
</dbReference>
<evidence type="ECO:0000256" key="7">
    <source>
        <dbReference type="ARBA" id="ARBA00023136"/>
    </source>
</evidence>
<accession>A0ABV6UI27</accession>
<evidence type="ECO:0000256" key="4">
    <source>
        <dbReference type="ARBA" id="ARBA00022475"/>
    </source>
</evidence>
<evidence type="ECO:0000256" key="5">
    <source>
        <dbReference type="ARBA" id="ARBA00022692"/>
    </source>
</evidence>
<dbReference type="RefSeq" id="WP_084714648.1">
    <property type="nucleotide sequence ID" value="NZ_JBHEZZ010000003.1"/>
</dbReference>
<feature type="transmembrane region" description="Helical" evidence="9">
    <location>
        <begin position="86"/>
        <end position="110"/>
    </location>
</feature>
<keyword evidence="5 9" id="KW-0812">Transmembrane</keyword>
<feature type="transmembrane region" description="Helical" evidence="9">
    <location>
        <begin position="156"/>
        <end position="183"/>
    </location>
</feature>
<proteinExistence type="inferred from homology"/>
<keyword evidence="6 9" id="KW-1133">Transmembrane helix</keyword>
<comment type="caution">
    <text evidence="10">The sequence shown here is derived from an EMBL/GenBank/DDBJ whole genome shotgun (WGS) entry which is preliminary data.</text>
</comment>
<feature type="transmembrane region" description="Helical" evidence="9">
    <location>
        <begin position="217"/>
        <end position="250"/>
    </location>
</feature>
<dbReference type="PANTHER" id="PTHR34979">
    <property type="entry name" value="INNER MEMBRANE PROTEIN YGAZ"/>
    <property type="match status" value="1"/>
</dbReference>
<gene>
    <name evidence="10" type="ORF">ACEZDJ_07415</name>
</gene>
<dbReference type="Pfam" id="PF03591">
    <property type="entry name" value="AzlC"/>
    <property type="match status" value="1"/>
</dbReference>
<organism evidence="10 11">
    <name type="scientific">Streptacidiphilus cavernicola</name>
    <dbReference type="NCBI Taxonomy" id="3342716"/>
    <lineage>
        <taxon>Bacteria</taxon>
        <taxon>Bacillati</taxon>
        <taxon>Actinomycetota</taxon>
        <taxon>Actinomycetes</taxon>
        <taxon>Kitasatosporales</taxon>
        <taxon>Streptomycetaceae</taxon>
        <taxon>Streptacidiphilus</taxon>
    </lineage>
</organism>